<keyword evidence="3" id="KW-1185">Reference proteome</keyword>
<dbReference type="EMBL" id="JAWJWF010000049">
    <property type="protein sequence ID" value="KAK6619316.1"/>
    <property type="molecule type" value="Genomic_DNA"/>
</dbReference>
<proteinExistence type="predicted"/>
<name>A0ABR1AH71_POLSC</name>
<comment type="caution">
    <text evidence="2">The sequence shown here is derived from an EMBL/GenBank/DDBJ whole genome shotgun (WGS) entry which is preliminary data.</text>
</comment>
<dbReference type="Proteomes" id="UP001359485">
    <property type="component" value="Unassembled WGS sequence"/>
</dbReference>
<protein>
    <submittedName>
        <fullName evidence="2">Uncharacterized protein</fullName>
    </submittedName>
</protein>
<evidence type="ECO:0000256" key="1">
    <source>
        <dbReference type="SAM" id="MobiDB-lite"/>
    </source>
</evidence>
<evidence type="ECO:0000313" key="3">
    <source>
        <dbReference type="Proteomes" id="UP001359485"/>
    </source>
</evidence>
<sequence>MRKDEQFHNSLPSGIQKTTLSKHVNKSFNRILEPVRTEIACSPTKLNNLSLDKELRKQTGETSPVNPGVVHHGGNGNGNAPLPANDKIEYEDMQFVNNETNYAPESKESNESTPAACQNLFCQLRGSVE</sequence>
<accession>A0ABR1AH71</accession>
<organism evidence="2 3">
    <name type="scientific">Polyplax serrata</name>
    <name type="common">Common mouse louse</name>
    <dbReference type="NCBI Taxonomy" id="468196"/>
    <lineage>
        <taxon>Eukaryota</taxon>
        <taxon>Metazoa</taxon>
        <taxon>Ecdysozoa</taxon>
        <taxon>Arthropoda</taxon>
        <taxon>Hexapoda</taxon>
        <taxon>Insecta</taxon>
        <taxon>Pterygota</taxon>
        <taxon>Neoptera</taxon>
        <taxon>Paraneoptera</taxon>
        <taxon>Psocodea</taxon>
        <taxon>Troctomorpha</taxon>
        <taxon>Phthiraptera</taxon>
        <taxon>Anoplura</taxon>
        <taxon>Polyplacidae</taxon>
        <taxon>Polyplax</taxon>
    </lineage>
</organism>
<feature type="region of interest" description="Disordered" evidence="1">
    <location>
        <begin position="55"/>
        <end position="88"/>
    </location>
</feature>
<reference evidence="2 3" key="1">
    <citation type="submission" date="2023-09" db="EMBL/GenBank/DDBJ databases">
        <title>Genomes of two closely related lineages of the louse Polyplax serrata with different host specificities.</title>
        <authorList>
            <person name="Martinu J."/>
            <person name="Tarabai H."/>
            <person name="Stefka J."/>
            <person name="Hypsa V."/>
        </authorList>
    </citation>
    <scope>NUCLEOTIDE SEQUENCE [LARGE SCALE GENOMIC DNA]</scope>
    <source>
        <strain evidence="2">98ZLc_SE</strain>
    </source>
</reference>
<gene>
    <name evidence="2" type="ORF">RUM44_003698</name>
</gene>
<evidence type="ECO:0000313" key="2">
    <source>
        <dbReference type="EMBL" id="KAK6619316.1"/>
    </source>
</evidence>